<keyword evidence="2" id="KW-1185">Reference proteome</keyword>
<evidence type="ECO:0000313" key="1">
    <source>
        <dbReference type="EMBL" id="KAJ7323923.1"/>
    </source>
</evidence>
<evidence type="ECO:0000313" key="2">
    <source>
        <dbReference type="Proteomes" id="UP001218218"/>
    </source>
</evidence>
<name>A0AAD6ZJG3_9AGAR</name>
<sequence>MEEIALQESDRVINDPRLKVQLLNWTLNYIWNVLNPGILPGIYLEDAPFTWDYLSVLTTSPKKWHKERARMGKDGKPNTPWEADKWEETLEGSTGDSAEFGGETEGFWKGIGFTRNPTFALVLMFSLMAFTRNTSTNLFPLILGLFLEIGGPGSCILNTLSNTGACVLVTKIECLKKVLSKDAVAYTVSLMQSPGMFYLIFDNINIFLCKSQQRLFNKNSMIHATNTAVIALPDAAAVVPLSQTVYKLPLPVIELEVQPETLMHLRLDVSKIFHQLLDSQ</sequence>
<reference evidence="1" key="1">
    <citation type="submission" date="2023-03" db="EMBL/GenBank/DDBJ databases">
        <title>Massive genome expansion in bonnet fungi (Mycena s.s.) driven by repeated elements and novel gene families across ecological guilds.</title>
        <authorList>
            <consortium name="Lawrence Berkeley National Laboratory"/>
            <person name="Harder C.B."/>
            <person name="Miyauchi S."/>
            <person name="Viragh M."/>
            <person name="Kuo A."/>
            <person name="Thoen E."/>
            <person name="Andreopoulos B."/>
            <person name="Lu D."/>
            <person name="Skrede I."/>
            <person name="Drula E."/>
            <person name="Henrissat B."/>
            <person name="Morin E."/>
            <person name="Kohler A."/>
            <person name="Barry K."/>
            <person name="LaButti K."/>
            <person name="Morin E."/>
            <person name="Salamov A."/>
            <person name="Lipzen A."/>
            <person name="Mereny Z."/>
            <person name="Hegedus B."/>
            <person name="Baldrian P."/>
            <person name="Stursova M."/>
            <person name="Weitz H."/>
            <person name="Taylor A."/>
            <person name="Grigoriev I.V."/>
            <person name="Nagy L.G."/>
            <person name="Martin F."/>
            <person name="Kauserud H."/>
        </authorList>
    </citation>
    <scope>NUCLEOTIDE SEQUENCE</scope>
    <source>
        <strain evidence="1">CBHHK002</strain>
    </source>
</reference>
<accession>A0AAD6ZJG3</accession>
<dbReference type="Proteomes" id="UP001218218">
    <property type="component" value="Unassembled WGS sequence"/>
</dbReference>
<comment type="caution">
    <text evidence="1">The sequence shown here is derived from an EMBL/GenBank/DDBJ whole genome shotgun (WGS) entry which is preliminary data.</text>
</comment>
<organism evidence="1 2">
    <name type="scientific">Mycena albidolilacea</name>
    <dbReference type="NCBI Taxonomy" id="1033008"/>
    <lineage>
        <taxon>Eukaryota</taxon>
        <taxon>Fungi</taxon>
        <taxon>Dikarya</taxon>
        <taxon>Basidiomycota</taxon>
        <taxon>Agaricomycotina</taxon>
        <taxon>Agaricomycetes</taxon>
        <taxon>Agaricomycetidae</taxon>
        <taxon>Agaricales</taxon>
        <taxon>Marasmiineae</taxon>
        <taxon>Mycenaceae</taxon>
        <taxon>Mycena</taxon>
    </lineage>
</organism>
<proteinExistence type="predicted"/>
<protein>
    <submittedName>
        <fullName evidence="1">Uncharacterized protein</fullName>
    </submittedName>
</protein>
<dbReference type="AlphaFoldDB" id="A0AAD6ZJG3"/>
<gene>
    <name evidence="1" type="ORF">DFH08DRAFT_968937</name>
</gene>
<dbReference type="EMBL" id="JARIHO010000045">
    <property type="protein sequence ID" value="KAJ7323923.1"/>
    <property type="molecule type" value="Genomic_DNA"/>
</dbReference>